<evidence type="ECO:0000256" key="1">
    <source>
        <dbReference type="SAM" id="MobiDB-lite"/>
    </source>
</evidence>
<feature type="region of interest" description="Disordered" evidence="1">
    <location>
        <begin position="1"/>
        <end position="23"/>
    </location>
</feature>
<gene>
    <name evidence="2" type="ORF">N7494_002378</name>
</gene>
<accession>A0AAD6GKE3</accession>
<evidence type="ECO:0000313" key="3">
    <source>
        <dbReference type="Proteomes" id="UP001220324"/>
    </source>
</evidence>
<name>A0AAD6GKE3_9EURO</name>
<dbReference type="AlphaFoldDB" id="A0AAD6GKE3"/>
<evidence type="ECO:0000313" key="2">
    <source>
        <dbReference type="EMBL" id="KAJ5553000.1"/>
    </source>
</evidence>
<sequence>MNLRSITQLISEHPNTEPPNQDILDQETLNQETTAYLRILPLQERLAVEALLQSSKEEVESQILLTEVACLSSLAFWRNRKLLCQTMKHRPRAFMSAINRLESRRIIMQDVKPNVESPHLGTLGERLCIVEQMKIHMNILGEIDAILQDLHDVIHKLTADHTLIDSFIEMCISEWEHDLKLSYAFKKETNERGLDAWWCQWRMEAAAFTARQNHEMFMLAEREERSRRGPFSALSRSSRPSISEDELRLALDLILAEDDKVNKIIAERYNISD</sequence>
<dbReference type="EMBL" id="JAQIZZ010000002">
    <property type="protein sequence ID" value="KAJ5553000.1"/>
    <property type="molecule type" value="Genomic_DNA"/>
</dbReference>
<keyword evidence="3" id="KW-1185">Reference proteome</keyword>
<comment type="caution">
    <text evidence="2">The sequence shown here is derived from an EMBL/GenBank/DDBJ whole genome shotgun (WGS) entry which is preliminary data.</text>
</comment>
<protein>
    <submittedName>
        <fullName evidence="2">Uncharacterized protein</fullName>
    </submittedName>
</protein>
<organism evidence="2 3">
    <name type="scientific">Penicillium frequentans</name>
    <dbReference type="NCBI Taxonomy" id="3151616"/>
    <lineage>
        <taxon>Eukaryota</taxon>
        <taxon>Fungi</taxon>
        <taxon>Dikarya</taxon>
        <taxon>Ascomycota</taxon>
        <taxon>Pezizomycotina</taxon>
        <taxon>Eurotiomycetes</taxon>
        <taxon>Eurotiomycetidae</taxon>
        <taxon>Eurotiales</taxon>
        <taxon>Aspergillaceae</taxon>
        <taxon>Penicillium</taxon>
    </lineage>
</organism>
<reference evidence="2 3" key="1">
    <citation type="journal article" date="2023" name="IMA Fungus">
        <title>Comparative genomic study of the Penicillium genus elucidates a diverse pangenome and 15 lateral gene transfer events.</title>
        <authorList>
            <person name="Petersen C."/>
            <person name="Sorensen T."/>
            <person name="Nielsen M.R."/>
            <person name="Sondergaard T.E."/>
            <person name="Sorensen J.L."/>
            <person name="Fitzpatrick D.A."/>
            <person name="Frisvad J.C."/>
            <person name="Nielsen K.L."/>
        </authorList>
    </citation>
    <scope>NUCLEOTIDE SEQUENCE [LARGE SCALE GENOMIC DNA]</scope>
    <source>
        <strain evidence="2 3">IBT 35679</strain>
    </source>
</reference>
<proteinExistence type="predicted"/>
<dbReference type="Proteomes" id="UP001220324">
    <property type="component" value="Unassembled WGS sequence"/>
</dbReference>
<feature type="compositionally biased region" description="Polar residues" evidence="1">
    <location>
        <begin position="1"/>
        <end position="10"/>
    </location>
</feature>